<proteinExistence type="predicted"/>
<dbReference type="Proteomes" id="UP001522868">
    <property type="component" value="Unassembled WGS sequence"/>
</dbReference>
<dbReference type="EMBL" id="JALPTH010000016">
    <property type="protein sequence ID" value="MCK8679104.1"/>
    <property type="molecule type" value="Genomic_DNA"/>
</dbReference>
<dbReference type="InterPro" id="IPR011576">
    <property type="entry name" value="Pyridox_Oxase_N"/>
</dbReference>
<keyword evidence="5" id="KW-1185">Reference proteome</keyword>
<dbReference type="InterPro" id="IPR012349">
    <property type="entry name" value="Split_barrel_FMN-bd"/>
</dbReference>
<sequence>MTPQQPESRSGSQPGNRPGERPRTELDARYSSALNPRPGAEGVTATDWAEAQRRMRAAEVFWITTVRPDGRLHVTPLIAAWHDGALHFSTGPGEQKAKNLAGNAHCVLTTGQSALSGSLDIVVEGLAERVTDPARQDEVIDAFEEQYGDHITSPDGTFHGFGDSIRTGDDLLFAVAPGTAYGFGRDGRTFSHTRYSFS</sequence>
<evidence type="ECO:0000313" key="5">
    <source>
        <dbReference type="Proteomes" id="UP001522868"/>
    </source>
</evidence>
<comment type="caution">
    <text evidence="4">The sequence shown here is derived from an EMBL/GenBank/DDBJ whole genome shotgun (WGS) entry which is preliminary data.</text>
</comment>
<evidence type="ECO:0000313" key="4">
    <source>
        <dbReference type="EMBL" id="MCK8679104.1"/>
    </source>
</evidence>
<dbReference type="Gene3D" id="2.30.110.10">
    <property type="entry name" value="Electron Transport, Fmn-binding Protein, Chain A"/>
    <property type="match status" value="1"/>
</dbReference>
<evidence type="ECO:0000256" key="2">
    <source>
        <dbReference type="SAM" id="MobiDB-lite"/>
    </source>
</evidence>
<feature type="region of interest" description="Disordered" evidence="2">
    <location>
        <begin position="1"/>
        <end position="44"/>
    </location>
</feature>
<gene>
    <name evidence="4" type="ORF">M1O15_17235</name>
</gene>
<feature type="domain" description="Pyridoxamine 5'-phosphate oxidase N-terminal" evidence="3">
    <location>
        <begin position="50"/>
        <end position="154"/>
    </location>
</feature>
<accession>A0ABT0ICQ2</accession>
<dbReference type="RefSeq" id="WP_248634768.1">
    <property type="nucleotide sequence ID" value="NZ_JALPTH010000016.1"/>
</dbReference>
<evidence type="ECO:0000256" key="1">
    <source>
        <dbReference type="ARBA" id="ARBA00023002"/>
    </source>
</evidence>
<organism evidence="4 5">
    <name type="scientific">Streptomyces lichenis</name>
    <dbReference type="NCBI Taxonomy" id="2306967"/>
    <lineage>
        <taxon>Bacteria</taxon>
        <taxon>Bacillati</taxon>
        <taxon>Actinomycetota</taxon>
        <taxon>Actinomycetes</taxon>
        <taxon>Kitasatosporales</taxon>
        <taxon>Streptomycetaceae</taxon>
        <taxon>Streptomyces</taxon>
    </lineage>
</organism>
<name>A0ABT0ICQ2_9ACTN</name>
<keyword evidence="1" id="KW-0560">Oxidoreductase</keyword>
<feature type="compositionally biased region" description="Polar residues" evidence="2">
    <location>
        <begin position="1"/>
        <end position="15"/>
    </location>
</feature>
<dbReference type="PANTHER" id="PTHR35176:SF4">
    <property type="entry name" value="PYRIDOXAMINE 5'-PHOSPHATE OXIDASE-RELATED FMN-BINDING"/>
    <property type="match status" value="1"/>
</dbReference>
<feature type="compositionally biased region" description="Basic and acidic residues" evidence="2">
    <location>
        <begin position="18"/>
        <end position="28"/>
    </location>
</feature>
<dbReference type="SUPFAM" id="SSF50475">
    <property type="entry name" value="FMN-binding split barrel"/>
    <property type="match status" value="1"/>
</dbReference>
<dbReference type="InterPro" id="IPR052019">
    <property type="entry name" value="F420H2_bilvrd_red/Heme_oxyg"/>
</dbReference>
<reference evidence="4 5" key="1">
    <citation type="submission" date="2022-04" db="EMBL/GenBank/DDBJ databases">
        <title>Streptomyces sp. nov. LCR6-01 isolated from Lichen of Dirinaria sp.</title>
        <authorList>
            <person name="Kanchanasin P."/>
            <person name="Tanasupawat S."/>
            <person name="Phongsopitanun W."/>
        </authorList>
    </citation>
    <scope>NUCLEOTIDE SEQUENCE [LARGE SCALE GENOMIC DNA]</scope>
    <source>
        <strain evidence="4 5">LCR6-01</strain>
    </source>
</reference>
<dbReference type="PANTHER" id="PTHR35176">
    <property type="entry name" value="HEME OXYGENASE HI_0854-RELATED"/>
    <property type="match status" value="1"/>
</dbReference>
<evidence type="ECO:0000259" key="3">
    <source>
        <dbReference type="Pfam" id="PF01243"/>
    </source>
</evidence>
<dbReference type="Pfam" id="PF01243">
    <property type="entry name" value="PNPOx_N"/>
    <property type="match status" value="1"/>
</dbReference>
<protein>
    <submittedName>
        <fullName evidence="4">Pyridoxamine 5'-phosphate oxidase family protein</fullName>
    </submittedName>
</protein>